<evidence type="ECO:0000313" key="2">
    <source>
        <dbReference type="Proteomes" id="UP001497453"/>
    </source>
</evidence>
<evidence type="ECO:0000313" key="1">
    <source>
        <dbReference type="EMBL" id="CAL1711825.1"/>
    </source>
</evidence>
<sequence>MIAACMSQRSSTRASHSVVFPLEDGPRTKIAASASFFAVELESILPLVENRCEEIVFGLITPRQSSPLAMIERM</sequence>
<reference evidence="2" key="1">
    <citation type="submission" date="2024-04" db="EMBL/GenBank/DDBJ databases">
        <authorList>
            <person name="Shaw F."/>
            <person name="Minotto A."/>
        </authorList>
    </citation>
    <scope>NUCLEOTIDE SEQUENCE [LARGE SCALE GENOMIC DNA]</scope>
</reference>
<organism evidence="1 2">
    <name type="scientific">Somion occarium</name>
    <dbReference type="NCBI Taxonomy" id="3059160"/>
    <lineage>
        <taxon>Eukaryota</taxon>
        <taxon>Fungi</taxon>
        <taxon>Dikarya</taxon>
        <taxon>Basidiomycota</taxon>
        <taxon>Agaricomycotina</taxon>
        <taxon>Agaricomycetes</taxon>
        <taxon>Polyporales</taxon>
        <taxon>Cerrenaceae</taxon>
        <taxon>Somion</taxon>
    </lineage>
</organism>
<gene>
    <name evidence="1" type="ORF">GFSPODELE1_LOCUS8518</name>
</gene>
<proteinExistence type="predicted"/>
<dbReference type="EMBL" id="OZ037949">
    <property type="protein sequence ID" value="CAL1711825.1"/>
    <property type="molecule type" value="Genomic_DNA"/>
</dbReference>
<protein>
    <submittedName>
        <fullName evidence="1">Uncharacterized protein</fullName>
    </submittedName>
</protein>
<dbReference type="Proteomes" id="UP001497453">
    <property type="component" value="Chromosome 6"/>
</dbReference>
<accession>A0ABP1DVS4</accession>
<keyword evidence="2" id="KW-1185">Reference proteome</keyword>
<name>A0ABP1DVS4_9APHY</name>